<dbReference type="InterPro" id="IPR007973">
    <property type="entry name" value="Pilus_assembly_TraE"/>
</dbReference>
<evidence type="ECO:0000313" key="2">
    <source>
        <dbReference type="EMBL" id="MCW5323680.1"/>
    </source>
</evidence>
<evidence type="ECO:0000313" key="3">
    <source>
        <dbReference type="Proteomes" id="UP001208935"/>
    </source>
</evidence>
<dbReference type="Pfam" id="PF05309">
    <property type="entry name" value="TraE"/>
    <property type="match status" value="1"/>
</dbReference>
<keyword evidence="1" id="KW-1133">Transmembrane helix</keyword>
<accession>A0ABT3KZE3</accession>
<protein>
    <submittedName>
        <fullName evidence="2">Conjugal transfer protein TraE</fullName>
    </submittedName>
</protein>
<keyword evidence="1" id="KW-0812">Transmembrane</keyword>
<comment type="caution">
    <text evidence="2">The sequence shown here is derived from an EMBL/GenBank/DDBJ whole genome shotgun (WGS) entry which is preliminary data.</text>
</comment>
<proteinExistence type="predicted"/>
<organism evidence="2 3">
    <name type="scientific">Verminephrobacter aporrectodeae subsp. tuberculatae</name>
    <dbReference type="NCBI Taxonomy" id="1110392"/>
    <lineage>
        <taxon>Bacteria</taxon>
        <taxon>Pseudomonadati</taxon>
        <taxon>Pseudomonadota</taxon>
        <taxon>Betaproteobacteria</taxon>
        <taxon>Burkholderiales</taxon>
        <taxon>Comamonadaceae</taxon>
        <taxon>Verminephrobacter</taxon>
    </lineage>
</organism>
<sequence length="198" mass="22217">MAPDKSINERDKLQLQVSFHRAMNAGLLGTLFFGVLLLGFVVMHDTTKIVPPEVKRPYEIGSNYANKDYLLDMAGYVLGTVLTVTPETVDYNNKVILKMADPDGYAGLKTALDAAAMRLKQEQVTTIWISRKEEVSEQDKWVKVSGKLKTFIADKLTSEREKDYLVKFIITTSGRLYVSKIEEIVKRDPSANKPAADN</sequence>
<dbReference type="Proteomes" id="UP001208935">
    <property type="component" value="Unassembled WGS sequence"/>
</dbReference>
<dbReference type="RefSeq" id="WP_265283468.1">
    <property type="nucleotide sequence ID" value="NZ_QZCW01000007.1"/>
</dbReference>
<name>A0ABT3KZE3_9BURK</name>
<dbReference type="EMBL" id="QZCW01000007">
    <property type="protein sequence ID" value="MCW5323680.1"/>
    <property type="molecule type" value="Genomic_DNA"/>
</dbReference>
<keyword evidence="1" id="KW-0472">Membrane</keyword>
<evidence type="ECO:0000256" key="1">
    <source>
        <dbReference type="SAM" id="Phobius"/>
    </source>
</evidence>
<reference evidence="3" key="1">
    <citation type="submission" date="2023-07" db="EMBL/GenBank/DDBJ databases">
        <title>Verminephrobacter genomes.</title>
        <authorList>
            <person name="Lund M.B."/>
        </authorList>
    </citation>
    <scope>NUCLEOTIDE SEQUENCE [LARGE SCALE GENOMIC DNA]</scope>
    <source>
        <strain evidence="3">AtM5-05</strain>
    </source>
</reference>
<feature type="transmembrane region" description="Helical" evidence="1">
    <location>
        <begin position="21"/>
        <end position="43"/>
    </location>
</feature>
<keyword evidence="3" id="KW-1185">Reference proteome</keyword>
<gene>
    <name evidence="2" type="ORF">D5039_21805</name>
</gene>